<protein>
    <submittedName>
        <fullName evidence="1">Uncharacterized protein</fullName>
    </submittedName>
</protein>
<proteinExistence type="predicted"/>
<name>A0ABD1Z8N8_9MARC</name>
<accession>A0ABD1Z8N8</accession>
<reference evidence="1 2" key="1">
    <citation type="submission" date="2024-09" db="EMBL/GenBank/DDBJ databases">
        <title>Chromosome-scale assembly of Riccia fluitans.</title>
        <authorList>
            <person name="Paukszto L."/>
            <person name="Sawicki J."/>
            <person name="Karawczyk K."/>
            <person name="Piernik-Szablinska J."/>
            <person name="Szczecinska M."/>
            <person name="Mazdziarz M."/>
        </authorList>
    </citation>
    <scope>NUCLEOTIDE SEQUENCE [LARGE SCALE GENOMIC DNA]</scope>
    <source>
        <strain evidence="1">Rf_01</strain>
        <tissue evidence="1">Aerial parts of the thallus</tissue>
    </source>
</reference>
<dbReference type="AlphaFoldDB" id="A0ABD1Z8N8"/>
<dbReference type="Proteomes" id="UP001605036">
    <property type="component" value="Unassembled WGS sequence"/>
</dbReference>
<keyword evidence="2" id="KW-1185">Reference proteome</keyword>
<organism evidence="1 2">
    <name type="scientific">Riccia fluitans</name>
    <dbReference type="NCBI Taxonomy" id="41844"/>
    <lineage>
        <taxon>Eukaryota</taxon>
        <taxon>Viridiplantae</taxon>
        <taxon>Streptophyta</taxon>
        <taxon>Embryophyta</taxon>
        <taxon>Marchantiophyta</taxon>
        <taxon>Marchantiopsida</taxon>
        <taxon>Marchantiidae</taxon>
        <taxon>Marchantiales</taxon>
        <taxon>Ricciaceae</taxon>
        <taxon>Riccia</taxon>
    </lineage>
</organism>
<gene>
    <name evidence="1" type="ORF">R1flu_011375</name>
</gene>
<evidence type="ECO:0000313" key="2">
    <source>
        <dbReference type="Proteomes" id="UP001605036"/>
    </source>
</evidence>
<comment type="caution">
    <text evidence="1">The sequence shown here is derived from an EMBL/GenBank/DDBJ whole genome shotgun (WGS) entry which is preliminary data.</text>
</comment>
<evidence type="ECO:0000313" key="1">
    <source>
        <dbReference type="EMBL" id="KAL2643788.1"/>
    </source>
</evidence>
<sequence length="94" mass="10709">MEGKHQDCRRGTTGRGEYTAKTLFRRSAQTIYVRQRPESFRSSLGKSAVTDLVSAERTARLDSSELLLAVFSALIAHQMCNHRLRIHFLSLQLM</sequence>
<dbReference type="EMBL" id="JBHFFA010000002">
    <property type="protein sequence ID" value="KAL2643788.1"/>
    <property type="molecule type" value="Genomic_DNA"/>
</dbReference>